<keyword evidence="5" id="KW-0677">Repeat</keyword>
<dbReference type="InterPro" id="IPR036410">
    <property type="entry name" value="HSP_DnaJ_Cys-rich_dom_sf"/>
</dbReference>
<feature type="zinc finger region" description="CR-type" evidence="13">
    <location>
        <begin position="185"/>
        <end position="263"/>
    </location>
</feature>
<dbReference type="AlphaFoldDB" id="A0A8C2XWC3"/>
<keyword evidence="11" id="KW-0472">Membrane</keyword>
<feature type="domain" description="J" evidence="14">
    <location>
        <begin position="93"/>
        <end position="156"/>
    </location>
</feature>
<dbReference type="Gene3D" id="2.60.260.20">
    <property type="entry name" value="Urease metallochaperone UreE, N-terminal domain"/>
    <property type="match status" value="2"/>
</dbReference>
<dbReference type="CDD" id="cd06257">
    <property type="entry name" value="DnaJ"/>
    <property type="match status" value="1"/>
</dbReference>
<evidence type="ECO:0000256" key="6">
    <source>
        <dbReference type="ARBA" id="ARBA00022771"/>
    </source>
</evidence>
<dbReference type="SUPFAM" id="SSF46565">
    <property type="entry name" value="Chaperone J-domain"/>
    <property type="match status" value="1"/>
</dbReference>
<dbReference type="Gene3D" id="1.10.287.110">
    <property type="entry name" value="DnaJ domain"/>
    <property type="match status" value="1"/>
</dbReference>
<keyword evidence="8" id="KW-0809">Transit peptide</keyword>
<dbReference type="Ensembl" id="ENSCHIT00010039294.1">
    <property type="protein sequence ID" value="ENSCHIP00010027837.1"/>
    <property type="gene ID" value="ENSCHIG00010020288.1"/>
</dbReference>
<keyword evidence="12" id="KW-0143">Chaperone</keyword>
<sequence>MAARRSTRWLLVAVGTPRLPAAAGRGARPPMGGVVGASLGRNLSVTTFPPSLGGRGPGALLTLRPGVSFTGVKRYPFVCTASFHMSTHLAKEDYYQILGVPRSASQKEIKKAYYQLAKKYHPDTNKDDPKAKEKFSQLAEAYEVLSDEVKIFGEFSSSSFGDFQSVFNQPQEYIMELTFNQAAKGVNKEFTVNITDTCERCDGKGNEPGTKVQHCHYCGGSGMETINTGPFVMRSTCRRCGGRGSIITSPCVVCRGAGQAKQKKKVVIPVPAGVEDGQTVRMPVGKREIFITFRVQKSPVFRRDGADIHSDLFISIAQAILGGTARTQGLYETISVTIPPGTQSDQKIRMSGKGIPRINSYGYGDHYIHIKIRVPKRLTSRQQSLILSYAEDETDVEGTVNGVTNTSTGETAPRPVGAAQYLGGQTVWKHVGVSTGESSGVSRGPSSKRGAERWAEWHRAATLWGKLASRAPRPGPHPLCMCCWPRSVSSVTLPSREQLCALGLLS</sequence>
<dbReference type="GO" id="GO:0008270">
    <property type="term" value="F:zinc ion binding"/>
    <property type="evidence" value="ECO:0007669"/>
    <property type="project" value="UniProtKB-KW"/>
</dbReference>
<evidence type="ECO:0000256" key="2">
    <source>
        <dbReference type="ARBA" id="ARBA00004370"/>
    </source>
</evidence>
<dbReference type="CDD" id="cd10747">
    <property type="entry name" value="DnaJ_C"/>
    <property type="match status" value="1"/>
</dbReference>
<evidence type="ECO:0000256" key="7">
    <source>
        <dbReference type="ARBA" id="ARBA00022833"/>
    </source>
</evidence>
<dbReference type="GO" id="GO:0009408">
    <property type="term" value="P:response to heat"/>
    <property type="evidence" value="ECO:0007669"/>
    <property type="project" value="InterPro"/>
</dbReference>
<dbReference type="InterPro" id="IPR002939">
    <property type="entry name" value="DnaJ_C"/>
</dbReference>
<dbReference type="SUPFAM" id="SSF57938">
    <property type="entry name" value="DnaJ/Hsp40 cysteine-rich domain"/>
    <property type="match status" value="1"/>
</dbReference>
<evidence type="ECO:0000256" key="4">
    <source>
        <dbReference type="ARBA" id="ARBA00022723"/>
    </source>
</evidence>
<evidence type="ECO:0000259" key="15">
    <source>
        <dbReference type="PROSITE" id="PS51188"/>
    </source>
</evidence>
<dbReference type="GO" id="GO:0006457">
    <property type="term" value="P:protein folding"/>
    <property type="evidence" value="ECO:0007669"/>
    <property type="project" value="InterPro"/>
</dbReference>
<keyword evidence="9" id="KW-0007">Acetylation</keyword>
<evidence type="ECO:0000313" key="16">
    <source>
        <dbReference type="Ensembl" id="ENSCHIP00010027837.1"/>
    </source>
</evidence>
<keyword evidence="10" id="KW-0496">Mitochondrion</keyword>
<dbReference type="SUPFAM" id="SSF49493">
    <property type="entry name" value="HSP40/DnaJ peptide-binding domain"/>
    <property type="match status" value="1"/>
</dbReference>
<evidence type="ECO:0000256" key="11">
    <source>
        <dbReference type="ARBA" id="ARBA00023136"/>
    </source>
</evidence>
<evidence type="ECO:0000256" key="3">
    <source>
        <dbReference type="ARBA" id="ARBA00022481"/>
    </source>
</evidence>
<evidence type="ECO:0008006" key="17">
    <source>
        <dbReference type="Google" id="ProtNLM"/>
    </source>
</evidence>
<dbReference type="GO" id="GO:0005102">
    <property type="term" value="F:signaling receptor binding"/>
    <property type="evidence" value="ECO:0007669"/>
    <property type="project" value="UniProtKB-ARBA"/>
</dbReference>
<dbReference type="GO" id="GO:0005524">
    <property type="term" value="F:ATP binding"/>
    <property type="evidence" value="ECO:0007669"/>
    <property type="project" value="InterPro"/>
</dbReference>
<proteinExistence type="inferred from homology"/>
<dbReference type="GO" id="GO:0019901">
    <property type="term" value="F:protein kinase binding"/>
    <property type="evidence" value="ECO:0007669"/>
    <property type="project" value="TreeGrafter"/>
</dbReference>
<keyword evidence="3" id="KW-0488">Methylation</keyword>
<dbReference type="GO" id="GO:0043066">
    <property type="term" value="P:negative regulation of apoptotic process"/>
    <property type="evidence" value="ECO:0007669"/>
    <property type="project" value="TreeGrafter"/>
</dbReference>
<dbReference type="Pfam" id="PF01556">
    <property type="entry name" value="DnaJ_C"/>
    <property type="match status" value="1"/>
</dbReference>
<dbReference type="InterPro" id="IPR051938">
    <property type="entry name" value="Apopto_cytoskel_mod"/>
</dbReference>
<dbReference type="InterPro" id="IPR012724">
    <property type="entry name" value="DnaJ"/>
</dbReference>
<evidence type="ECO:0000256" key="5">
    <source>
        <dbReference type="ARBA" id="ARBA00022737"/>
    </source>
</evidence>
<dbReference type="GO" id="GO:0005739">
    <property type="term" value="C:mitochondrion"/>
    <property type="evidence" value="ECO:0007669"/>
    <property type="project" value="UniProtKB-SubCell"/>
</dbReference>
<protein>
    <recommendedName>
        <fullName evidence="17">DnaJ heat shock protein family (Hsp40) member A3</fullName>
    </recommendedName>
</protein>
<dbReference type="PROSITE" id="PS50076">
    <property type="entry name" value="DNAJ_2"/>
    <property type="match status" value="1"/>
</dbReference>
<reference evidence="16" key="1">
    <citation type="submission" date="2019-03" db="EMBL/GenBank/DDBJ databases">
        <title>Genome sequencing and reference-guided assembly of Black Bengal Goat (Capra hircus).</title>
        <authorList>
            <person name="Siddiki A.Z."/>
            <person name="Baten A."/>
            <person name="Billah M."/>
            <person name="Alam M.A.U."/>
            <person name="Shawrob K.S.M."/>
            <person name="Saha S."/>
            <person name="Chowdhury M."/>
            <person name="Rahman A.H."/>
            <person name="Stear M."/>
            <person name="Miah G."/>
            <person name="Das G.B."/>
            <person name="Hossain M.M."/>
            <person name="Kumkum M."/>
            <person name="Islam M.S."/>
            <person name="Mollah A.M."/>
            <person name="Ahsan A."/>
            <person name="Tusar F."/>
            <person name="Khan M.K.I."/>
        </authorList>
    </citation>
    <scope>NUCLEOTIDE SEQUENCE [LARGE SCALE GENOMIC DNA]</scope>
</reference>
<keyword evidence="7 13" id="KW-0862">Zinc</keyword>
<dbReference type="FunFam" id="2.60.260.20:FF:000005">
    <property type="entry name" value="Chaperone protein dnaJ 1, mitochondrial"/>
    <property type="match status" value="1"/>
</dbReference>
<dbReference type="PANTHER" id="PTHR44145:SF3">
    <property type="entry name" value="DNAJ HOMOLOG SUBFAMILY A MEMBER 3, MITOCHONDRIAL"/>
    <property type="match status" value="1"/>
</dbReference>
<evidence type="ECO:0000259" key="14">
    <source>
        <dbReference type="PROSITE" id="PS50076"/>
    </source>
</evidence>
<dbReference type="GO" id="GO:0016020">
    <property type="term" value="C:membrane"/>
    <property type="evidence" value="ECO:0007669"/>
    <property type="project" value="UniProtKB-SubCell"/>
</dbReference>
<organism evidence="16">
    <name type="scientific">Capra hircus</name>
    <name type="common">Goat</name>
    <dbReference type="NCBI Taxonomy" id="9925"/>
    <lineage>
        <taxon>Eukaryota</taxon>
        <taxon>Metazoa</taxon>
        <taxon>Chordata</taxon>
        <taxon>Craniata</taxon>
        <taxon>Vertebrata</taxon>
        <taxon>Euteleostomi</taxon>
        <taxon>Mammalia</taxon>
        <taxon>Eutheria</taxon>
        <taxon>Laurasiatheria</taxon>
        <taxon>Artiodactyla</taxon>
        <taxon>Ruminantia</taxon>
        <taxon>Pecora</taxon>
        <taxon>Bovidae</taxon>
        <taxon>Caprinae</taxon>
        <taxon>Capra</taxon>
    </lineage>
</organism>
<evidence type="ECO:0000256" key="9">
    <source>
        <dbReference type="ARBA" id="ARBA00022990"/>
    </source>
</evidence>
<dbReference type="FunFam" id="2.10.230.10:FF:000003">
    <property type="entry name" value="dnaJ homolog subfamily A member 3, mitochondrial"/>
    <property type="match status" value="1"/>
</dbReference>
<dbReference type="GO" id="GO:0005829">
    <property type="term" value="C:cytosol"/>
    <property type="evidence" value="ECO:0007669"/>
    <property type="project" value="UniProtKB-ARBA"/>
</dbReference>
<dbReference type="PRINTS" id="PR00625">
    <property type="entry name" value="JDOMAIN"/>
</dbReference>
<evidence type="ECO:0000256" key="12">
    <source>
        <dbReference type="ARBA" id="ARBA00023186"/>
    </source>
</evidence>
<dbReference type="GO" id="GO:0031072">
    <property type="term" value="F:heat shock protein binding"/>
    <property type="evidence" value="ECO:0007669"/>
    <property type="project" value="InterPro"/>
</dbReference>
<evidence type="ECO:0000256" key="8">
    <source>
        <dbReference type="ARBA" id="ARBA00022946"/>
    </source>
</evidence>
<dbReference type="InterPro" id="IPR036869">
    <property type="entry name" value="J_dom_sf"/>
</dbReference>
<reference evidence="16" key="2">
    <citation type="submission" date="2025-08" db="UniProtKB">
        <authorList>
            <consortium name="Ensembl"/>
        </authorList>
    </citation>
    <scope>IDENTIFICATION</scope>
</reference>
<feature type="domain" description="CR-type" evidence="15">
    <location>
        <begin position="185"/>
        <end position="263"/>
    </location>
</feature>
<dbReference type="InterPro" id="IPR001623">
    <property type="entry name" value="DnaJ_domain"/>
</dbReference>
<dbReference type="GO" id="GO:0051082">
    <property type="term" value="F:unfolded protein binding"/>
    <property type="evidence" value="ECO:0007669"/>
    <property type="project" value="InterPro"/>
</dbReference>
<dbReference type="HAMAP" id="MF_01152">
    <property type="entry name" value="DnaJ"/>
    <property type="match status" value="1"/>
</dbReference>
<evidence type="ECO:0000256" key="1">
    <source>
        <dbReference type="ARBA" id="ARBA00004173"/>
    </source>
</evidence>
<dbReference type="PROSITE" id="PS51188">
    <property type="entry name" value="ZF_CR"/>
    <property type="match status" value="1"/>
</dbReference>
<evidence type="ECO:0000256" key="13">
    <source>
        <dbReference type="PROSITE-ProRule" id="PRU00546"/>
    </source>
</evidence>
<dbReference type="InterPro" id="IPR001305">
    <property type="entry name" value="HSP_DnaJ_Cys-rich_dom"/>
</dbReference>
<comment type="subcellular location">
    <subcellularLocation>
        <location evidence="2">Membrane</location>
    </subcellularLocation>
    <subcellularLocation>
        <location evidence="1">Mitochondrion</location>
    </subcellularLocation>
</comment>
<dbReference type="InterPro" id="IPR008971">
    <property type="entry name" value="HSP40/DnaJ_pept-bd"/>
</dbReference>
<dbReference type="CDD" id="cd10719">
    <property type="entry name" value="DnaJ_zf"/>
    <property type="match status" value="1"/>
</dbReference>
<keyword evidence="6 13" id="KW-0863">Zinc-finger</keyword>
<dbReference type="PANTHER" id="PTHR44145">
    <property type="entry name" value="DNAJ HOMOLOG SUBFAMILY A MEMBER 3, MITOCHONDRIAL"/>
    <property type="match status" value="1"/>
</dbReference>
<dbReference type="GO" id="GO:0007005">
    <property type="term" value="P:mitochondrion organization"/>
    <property type="evidence" value="ECO:0007669"/>
    <property type="project" value="TreeGrafter"/>
</dbReference>
<dbReference type="Gene3D" id="2.10.230.10">
    <property type="entry name" value="Heat shock protein DnaJ, cysteine-rich domain"/>
    <property type="match status" value="1"/>
</dbReference>
<dbReference type="Pfam" id="PF00684">
    <property type="entry name" value="DnaJ_CXXCXGXG"/>
    <property type="match status" value="1"/>
</dbReference>
<keyword evidence="4 13" id="KW-0479">Metal-binding</keyword>
<name>A0A8C2XWC3_CAPHI</name>
<dbReference type="Pfam" id="PF00226">
    <property type="entry name" value="DnaJ"/>
    <property type="match status" value="1"/>
</dbReference>
<accession>A0A8C2XWC3</accession>
<dbReference type="SMART" id="SM00271">
    <property type="entry name" value="DnaJ"/>
    <property type="match status" value="1"/>
</dbReference>
<evidence type="ECO:0000256" key="10">
    <source>
        <dbReference type="ARBA" id="ARBA00023128"/>
    </source>
</evidence>